<evidence type="ECO:0000256" key="1">
    <source>
        <dbReference type="ARBA" id="ARBA00022443"/>
    </source>
</evidence>
<dbReference type="SUPFAM" id="SSF103657">
    <property type="entry name" value="BAR/IMD domain-like"/>
    <property type="match status" value="1"/>
</dbReference>
<dbReference type="Gene3D" id="1.20.1270.60">
    <property type="entry name" value="Arfaptin homology (AH) domain/BAR domain"/>
    <property type="match status" value="1"/>
</dbReference>
<dbReference type="InterPro" id="IPR027267">
    <property type="entry name" value="AH/BAR_dom_sf"/>
</dbReference>
<dbReference type="PROSITE" id="PS50002">
    <property type="entry name" value="SH3"/>
    <property type="match status" value="2"/>
</dbReference>
<reference evidence="5" key="1">
    <citation type="submission" date="2021-01" db="EMBL/GenBank/DDBJ databases">
        <authorList>
            <person name="Corre E."/>
            <person name="Pelletier E."/>
            <person name="Niang G."/>
            <person name="Scheremetjew M."/>
            <person name="Finn R."/>
            <person name="Kale V."/>
            <person name="Holt S."/>
            <person name="Cochrane G."/>
            <person name="Meng A."/>
            <person name="Brown T."/>
            <person name="Cohen L."/>
        </authorList>
    </citation>
    <scope>NUCLEOTIDE SEQUENCE</scope>
    <source>
        <strain evidence="5">CCMP622</strain>
    </source>
</reference>
<name>A0A7S2X8U0_9EUKA</name>
<proteinExistence type="predicted"/>
<feature type="domain" description="SH3" evidence="4">
    <location>
        <begin position="178"/>
        <end position="262"/>
    </location>
</feature>
<protein>
    <recommendedName>
        <fullName evidence="4">SH3 domain-containing protein</fullName>
    </recommendedName>
</protein>
<evidence type="ECO:0000256" key="3">
    <source>
        <dbReference type="SAM" id="MobiDB-lite"/>
    </source>
</evidence>
<dbReference type="SMART" id="SM00326">
    <property type="entry name" value="SH3"/>
    <property type="match status" value="2"/>
</dbReference>
<dbReference type="PANTHER" id="PTHR45834">
    <property type="entry name" value="RHO GUANINE NUCLEOTIDE EXCHANGE FACTOR 9-RELATED"/>
    <property type="match status" value="1"/>
</dbReference>
<evidence type="ECO:0000313" key="5">
    <source>
        <dbReference type="EMBL" id="CAD9758624.1"/>
    </source>
</evidence>
<evidence type="ECO:0000256" key="2">
    <source>
        <dbReference type="PROSITE-ProRule" id="PRU00192"/>
    </source>
</evidence>
<dbReference type="GO" id="GO:0005085">
    <property type="term" value="F:guanyl-nucleotide exchange factor activity"/>
    <property type="evidence" value="ECO:0007669"/>
    <property type="project" value="TreeGrafter"/>
</dbReference>
<dbReference type="InterPro" id="IPR036028">
    <property type="entry name" value="SH3-like_dom_sf"/>
</dbReference>
<dbReference type="InterPro" id="IPR001452">
    <property type="entry name" value="SH3_domain"/>
</dbReference>
<accession>A0A7S2X8U0</accession>
<dbReference type="EMBL" id="HBHP01011712">
    <property type="protein sequence ID" value="CAD9758624.1"/>
    <property type="molecule type" value="Transcribed_RNA"/>
</dbReference>
<keyword evidence="1 2" id="KW-0728">SH3 domain</keyword>
<dbReference type="CDD" id="cd00174">
    <property type="entry name" value="SH3"/>
    <property type="match status" value="1"/>
</dbReference>
<feature type="region of interest" description="Disordered" evidence="3">
    <location>
        <begin position="76"/>
        <end position="108"/>
    </location>
</feature>
<dbReference type="SUPFAM" id="SSF50044">
    <property type="entry name" value="SH3-domain"/>
    <property type="match status" value="2"/>
</dbReference>
<dbReference type="GO" id="GO:0005829">
    <property type="term" value="C:cytosol"/>
    <property type="evidence" value="ECO:0007669"/>
    <property type="project" value="TreeGrafter"/>
</dbReference>
<gene>
    <name evidence="5" type="ORF">LSP00402_LOCUS7275</name>
</gene>
<feature type="domain" description="SH3" evidence="4">
    <location>
        <begin position="111"/>
        <end position="172"/>
    </location>
</feature>
<dbReference type="PANTHER" id="PTHR45834:SF3">
    <property type="entry name" value="RHO GUANINE NUCLEOTIDE EXCHANGE FACTOR 3, ISOFORM L"/>
    <property type="match status" value="1"/>
</dbReference>
<dbReference type="Gene3D" id="2.30.30.40">
    <property type="entry name" value="SH3 Domains"/>
    <property type="match status" value="2"/>
</dbReference>
<dbReference type="AlphaFoldDB" id="A0A7S2X8U0"/>
<feature type="compositionally biased region" description="Polar residues" evidence="3">
    <location>
        <begin position="83"/>
        <end position="102"/>
    </location>
</feature>
<organism evidence="5">
    <name type="scientific">Lotharella oceanica</name>
    <dbReference type="NCBI Taxonomy" id="641309"/>
    <lineage>
        <taxon>Eukaryota</taxon>
        <taxon>Sar</taxon>
        <taxon>Rhizaria</taxon>
        <taxon>Cercozoa</taxon>
        <taxon>Chlorarachniophyceae</taxon>
        <taxon>Lotharella</taxon>
    </lineage>
</organism>
<dbReference type="InterPro" id="IPR053086">
    <property type="entry name" value="RhoGEF_domain"/>
</dbReference>
<dbReference type="Pfam" id="PF00018">
    <property type="entry name" value="SH3_1"/>
    <property type="match status" value="1"/>
</dbReference>
<sequence>MLNELEKLQNKRMARLEEALTTANTMLHNLGKITQKSAAAETKSQGKINPEKDIEKFVKKIASRKEKPPMVSIQLGKDGKPVTNVSRQRSMSEVSHDNTSTFAEEDAPEAMDENVGVALMEFWEEVDEEKLFGFSTNDKINITDKSNSDWWKGEIEGKEGFFPAPSVRLLGSTPRPFMLNAIYEAIWSFKSEREDELDLKEGDLLYVIAAHSGWCIGHKITSIAKAMENDITEGKEPTVDPDVASTAPLGTFPAECVRAMEEDEDEFDELDASIRSKHVVIHTMRQADFQKIMAAAAKPSHRKSTSSFMSFMGGGSSSK</sequence>
<evidence type="ECO:0000259" key="4">
    <source>
        <dbReference type="PROSITE" id="PS50002"/>
    </source>
</evidence>